<dbReference type="Gene3D" id="2.30.42.10">
    <property type="match status" value="1"/>
</dbReference>
<dbReference type="InterPro" id="IPR041489">
    <property type="entry name" value="PDZ_6"/>
</dbReference>
<dbReference type="RefSeq" id="WP_134776528.1">
    <property type="nucleotide sequence ID" value="NZ_JAYLLN010000020.1"/>
</dbReference>
<gene>
    <name evidence="3" type="ORF">VJ786_09360</name>
</gene>
<dbReference type="SUPFAM" id="SSF50156">
    <property type="entry name" value="PDZ domain-like"/>
    <property type="match status" value="1"/>
</dbReference>
<organism evidence="3 4">
    <name type="scientific">Sphingobacterium tenebrionis</name>
    <dbReference type="NCBI Taxonomy" id="3111775"/>
    <lineage>
        <taxon>Bacteria</taxon>
        <taxon>Pseudomonadati</taxon>
        <taxon>Bacteroidota</taxon>
        <taxon>Sphingobacteriia</taxon>
        <taxon>Sphingobacteriales</taxon>
        <taxon>Sphingobacteriaceae</taxon>
        <taxon>Sphingobacterium</taxon>
    </lineage>
</organism>
<evidence type="ECO:0000256" key="1">
    <source>
        <dbReference type="SAM" id="SignalP"/>
    </source>
</evidence>
<proteinExistence type="predicted"/>
<evidence type="ECO:0000313" key="3">
    <source>
        <dbReference type="EMBL" id="MEI5985111.1"/>
    </source>
</evidence>
<evidence type="ECO:0000313" key="4">
    <source>
        <dbReference type="Proteomes" id="UP001363035"/>
    </source>
</evidence>
<sequence length="447" mass="50504">MRILVMMLFGMMSVFAQAQESFHLISPKKNSFKFDLSSNLVIIPVTLNGVSLSFLLDTGVKETMLFVSEKDSIPLENVHKMKFSGIGIEDGVEGIMALNNELIIGDVAADFGHDIYVINSSELDVSSHVGLPVHGILGSKFFESFQVKLDYQKSKIYLFDFFSDISKETKGYKKIDISLERSRPYAMADVNLGDRQLNDAKMLIDMGNSDGMLIFPFLIPDLKIKEPHIYDYIGRGFNGEIFGMRNRIEGFDFAGFHIDQPIVSYPDSNAVHAAKLAENRVGSVGNQVLQHFHVVFDYSNLHVYLKPNRKFGKPFPINMSGIEVKHDGMVWTQRRVPANINSSSTDNNEPGFKVNISQSFKYEFRLLPIYVISNIRKDSPADLAGLLKDDVLLKIDGKKVGDMKLKEVMGRFQEKDGKPIHLLVRRLDKEMSFRFVLKDPIPFRKGG</sequence>
<dbReference type="InterPro" id="IPR036034">
    <property type="entry name" value="PDZ_sf"/>
</dbReference>
<feature type="domain" description="PDZ" evidence="2">
    <location>
        <begin position="350"/>
        <end position="428"/>
    </location>
</feature>
<evidence type="ECO:0000259" key="2">
    <source>
        <dbReference type="SMART" id="SM00228"/>
    </source>
</evidence>
<feature type="signal peptide" evidence="1">
    <location>
        <begin position="1"/>
        <end position="18"/>
    </location>
</feature>
<keyword evidence="4" id="KW-1185">Reference proteome</keyword>
<keyword evidence="1" id="KW-0732">Signal</keyword>
<name>A0ABU8I5X0_9SPHI</name>
<accession>A0ABU8I5X0</accession>
<reference evidence="3 4" key="1">
    <citation type="submission" date="2024-01" db="EMBL/GenBank/DDBJ databases">
        <title>Sphingobacterium tenebrionis sp. nov., a novel endophyte isolated from tenebrio molitor intestines.</title>
        <authorList>
            <person name="Zhang C."/>
        </authorList>
    </citation>
    <scope>NUCLEOTIDE SEQUENCE [LARGE SCALE GENOMIC DNA]</scope>
    <source>
        <strain evidence="3 4">PU5-4</strain>
    </source>
</reference>
<feature type="chain" id="PRO_5045176792" evidence="1">
    <location>
        <begin position="19"/>
        <end position="447"/>
    </location>
</feature>
<dbReference type="EMBL" id="JAYLLN010000020">
    <property type="protein sequence ID" value="MEI5985111.1"/>
    <property type="molecule type" value="Genomic_DNA"/>
</dbReference>
<protein>
    <submittedName>
        <fullName evidence="3">PDZ domain-containing protein</fullName>
    </submittedName>
</protein>
<dbReference type="Gene3D" id="2.40.70.10">
    <property type="entry name" value="Acid Proteases"/>
    <property type="match status" value="1"/>
</dbReference>
<dbReference type="InterPro" id="IPR001478">
    <property type="entry name" value="PDZ"/>
</dbReference>
<comment type="caution">
    <text evidence="3">The sequence shown here is derived from an EMBL/GenBank/DDBJ whole genome shotgun (WGS) entry which is preliminary data.</text>
</comment>
<dbReference type="InterPro" id="IPR021109">
    <property type="entry name" value="Peptidase_aspartic_dom_sf"/>
</dbReference>
<dbReference type="Pfam" id="PF17820">
    <property type="entry name" value="PDZ_6"/>
    <property type="match status" value="1"/>
</dbReference>
<dbReference type="Proteomes" id="UP001363035">
    <property type="component" value="Unassembled WGS sequence"/>
</dbReference>
<dbReference type="SMART" id="SM00228">
    <property type="entry name" value="PDZ"/>
    <property type="match status" value="1"/>
</dbReference>